<gene>
    <name evidence="2" type="ORF">FA727_13365</name>
</gene>
<dbReference type="Gene3D" id="3.40.50.2000">
    <property type="entry name" value="Glycogen Phosphorylase B"/>
    <property type="match status" value="1"/>
</dbReference>
<protein>
    <submittedName>
        <fullName evidence="2">Tetratricopeptide repeat protein</fullName>
    </submittedName>
</protein>
<organism evidence="2 3">
    <name type="scientific">Robertmurraya kyonggiensis</name>
    <dbReference type="NCBI Taxonomy" id="1037680"/>
    <lineage>
        <taxon>Bacteria</taxon>
        <taxon>Bacillati</taxon>
        <taxon>Bacillota</taxon>
        <taxon>Bacilli</taxon>
        <taxon>Bacillales</taxon>
        <taxon>Bacillaceae</taxon>
        <taxon>Robertmurraya</taxon>
    </lineage>
</organism>
<accession>A0A4V5P1N6</accession>
<dbReference type="SUPFAM" id="SSF48452">
    <property type="entry name" value="TPR-like"/>
    <property type="match status" value="1"/>
</dbReference>
<dbReference type="AlphaFoldDB" id="A0A4V5P1N6"/>
<dbReference type="PROSITE" id="PS50005">
    <property type="entry name" value="TPR"/>
    <property type="match status" value="1"/>
</dbReference>
<dbReference type="OrthoDB" id="9816564at2"/>
<feature type="repeat" description="TPR" evidence="1">
    <location>
        <begin position="34"/>
        <end position="67"/>
    </location>
</feature>
<keyword evidence="1" id="KW-0802">TPR repeat</keyword>
<comment type="caution">
    <text evidence="2">The sequence shown here is derived from an EMBL/GenBank/DDBJ whole genome shotgun (WGS) entry which is preliminary data.</text>
</comment>
<dbReference type="EMBL" id="SWBM01000002">
    <property type="protein sequence ID" value="TKC17040.1"/>
    <property type="molecule type" value="Genomic_DNA"/>
</dbReference>
<name>A0A4V5P1N6_9BACI</name>
<dbReference type="Pfam" id="PF00515">
    <property type="entry name" value="TPR_1"/>
    <property type="match status" value="1"/>
</dbReference>
<dbReference type="RefSeq" id="WP_136831560.1">
    <property type="nucleotide sequence ID" value="NZ_SWBM01000002.1"/>
</dbReference>
<sequence length="675" mass="78124">MTALKKIADYIVNNDIEHAYNTIINIESDYWNNADYWNLRGVLCLKIGEYKAAIGCLEKALSIDPKNGDIYFNYAYALENIGNNSDASLYFGFSYRYSKDSDLKDDILSKYEHQEALKNIFITAASEIRKSFIILSSCGWGDIYQRMHHIAHSLAKLGHDVYYVSPSTIINVDNSENISSLVLTNHSFKNMKMVDGVKIYTPISAICGQRMVCNNYIDVVQRLVDTVTQTEKIVLTYMPYQVNVINSLKGDFFHIYECVDDHSDLEYAFWGNKHDIIWEQELMDRADAITTTATSLFLQRVSIEERKNVYLSRNAVNERDFIFTNNEHIPDDLKHIPEPRIVYSGAIYEWFDMELFYEIVNSNPDKSFVIIGFGKNELFKENCPNLYFLGTKKHSDLKNYLRHMQIGIIPFKENTDIIINCDPIKQYEYIACNIPVITTFMPESALGKINTILANHKDSFNKAIQKCLSLKLDDHLISDYLSENSWNERAALLCRISDNLISIQEKDATLSGIGESLEYLVNHYDSPIFITLKAVFDNLKNNMDFESFARKAYDIEKLKYIEKQYLFSLIRNNNISTFVEVVRKSVYIKNEIKQELLYRIKTNELDNIKAISYLCVGDVKTFLELIARLPDKHNILLYDAYINYMLNGSVNVEVMHHHAGLIDSPLYIFLMKFNN</sequence>
<dbReference type="Pfam" id="PF13692">
    <property type="entry name" value="Glyco_trans_1_4"/>
    <property type="match status" value="1"/>
</dbReference>
<keyword evidence="3" id="KW-1185">Reference proteome</keyword>
<evidence type="ECO:0000313" key="2">
    <source>
        <dbReference type="EMBL" id="TKC17040.1"/>
    </source>
</evidence>
<proteinExistence type="predicted"/>
<reference evidence="2 3" key="1">
    <citation type="journal article" date="2011" name="J. Microbiol.">
        <title>Bacillus kyonggiensis sp. nov., isolated from soil of a lettuce field.</title>
        <authorList>
            <person name="Dong K."/>
            <person name="Lee S."/>
        </authorList>
    </citation>
    <scope>NUCLEOTIDE SEQUENCE [LARGE SCALE GENOMIC DNA]</scope>
    <source>
        <strain evidence="2 3">NB22</strain>
    </source>
</reference>
<dbReference type="InterPro" id="IPR019734">
    <property type="entry name" value="TPR_rpt"/>
</dbReference>
<dbReference type="Proteomes" id="UP000307756">
    <property type="component" value="Unassembled WGS sequence"/>
</dbReference>
<dbReference type="Gene3D" id="1.25.40.10">
    <property type="entry name" value="Tetratricopeptide repeat domain"/>
    <property type="match status" value="1"/>
</dbReference>
<dbReference type="SUPFAM" id="SSF53756">
    <property type="entry name" value="UDP-Glycosyltransferase/glycogen phosphorylase"/>
    <property type="match status" value="1"/>
</dbReference>
<evidence type="ECO:0000313" key="3">
    <source>
        <dbReference type="Proteomes" id="UP000307756"/>
    </source>
</evidence>
<dbReference type="SMART" id="SM00028">
    <property type="entry name" value="TPR"/>
    <property type="match status" value="1"/>
</dbReference>
<evidence type="ECO:0000256" key="1">
    <source>
        <dbReference type="PROSITE-ProRule" id="PRU00339"/>
    </source>
</evidence>
<dbReference type="InterPro" id="IPR011990">
    <property type="entry name" value="TPR-like_helical_dom_sf"/>
</dbReference>